<dbReference type="Pfam" id="PF14219">
    <property type="entry name" value="DUF4328"/>
    <property type="match status" value="1"/>
</dbReference>
<keyword evidence="1" id="KW-1133">Transmembrane helix</keyword>
<feature type="transmembrane region" description="Helical" evidence="1">
    <location>
        <begin position="218"/>
        <end position="240"/>
    </location>
</feature>
<feature type="transmembrane region" description="Helical" evidence="1">
    <location>
        <begin position="186"/>
        <end position="206"/>
    </location>
</feature>
<dbReference type="EMBL" id="RDBM01000035">
    <property type="protein sequence ID" value="TXS27012.1"/>
    <property type="molecule type" value="Genomic_DNA"/>
</dbReference>
<evidence type="ECO:0000256" key="1">
    <source>
        <dbReference type="SAM" id="Phobius"/>
    </source>
</evidence>
<accession>A0A652KTF6</accession>
<dbReference type="RefSeq" id="WP_147983666.1">
    <property type="nucleotide sequence ID" value="NZ_RDBM01000035.1"/>
</dbReference>
<protein>
    <submittedName>
        <fullName evidence="3">DUF4328 domain-containing protein</fullName>
    </submittedName>
</protein>
<reference evidence="3" key="1">
    <citation type="submission" date="2018-10" db="EMBL/GenBank/DDBJ databases">
        <authorList>
            <person name="Hariharan J."/>
            <person name="Choudoir M.J."/>
            <person name="Diebold P."/>
            <person name="Panke-Buisse K."/>
            <person name="Campbell A.N."/>
            <person name="Buckley D.H."/>
        </authorList>
    </citation>
    <scope>NUCLEOTIDE SEQUENCE</scope>
    <source>
        <strain evidence="3">Gb1</strain>
    </source>
</reference>
<comment type="caution">
    <text evidence="3">The sequence shown here is derived from an EMBL/GenBank/DDBJ whole genome shotgun (WGS) entry which is preliminary data.</text>
</comment>
<evidence type="ECO:0000259" key="2">
    <source>
        <dbReference type="Pfam" id="PF14219"/>
    </source>
</evidence>
<keyword evidence="1" id="KW-0812">Transmembrane</keyword>
<proteinExistence type="predicted"/>
<dbReference type="AlphaFoldDB" id="A0A652KTF6"/>
<gene>
    <name evidence="3" type="ORF">EAO74_13090</name>
</gene>
<feature type="transmembrane region" description="Helical" evidence="1">
    <location>
        <begin position="97"/>
        <end position="120"/>
    </location>
</feature>
<keyword evidence="1" id="KW-0472">Membrane</keyword>
<name>A0A652KTF6_9ACTN</name>
<feature type="domain" description="DUF4328" evidence="2">
    <location>
        <begin position="87"/>
        <end position="245"/>
    </location>
</feature>
<sequence length="269" mass="28342">MLCTTCGTRPAASAGGQCAVCAPVSPAPPYGPTAPGRSFSGLRSPVGLGRATVALLWAVVATDVIALAAGANLRRVYPGPDGGSFYDLATANRAEAFYGVAGGLQTLAMLATVVLFIIWFHRVRLNAEVFDAGLQPMRPGWAIGAWFIPVANFWLPHRIAIGVWTASARTGTDDGRRTVSKVPLDLWWGVWVVSTLFTWVASKYYAYEQEELAPGREAVTLVMAADALDIVAAALAIVFVRKLTRMQGERASLGPAPLSSVSPAGPASV</sequence>
<evidence type="ECO:0000313" key="3">
    <source>
        <dbReference type="EMBL" id="TXS27012.1"/>
    </source>
</evidence>
<organism evidence="3">
    <name type="scientific">Streptomyces sp. gb1(2016)</name>
    <dbReference type="NCBI Taxonomy" id="1828321"/>
    <lineage>
        <taxon>Bacteria</taxon>
        <taxon>Bacillati</taxon>
        <taxon>Actinomycetota</taxon>
        <taxon>Actinomycetes</taxon>
        <taxon>Kitasatosporales</taxon>
        <taxon>Streptomycetaceae</taxon>
        <taxon>Streptomyces</taxon>
    </lineage>
</organism>
<dbReference type="InterPro" id="IPR025565">
    <property type="entry name" value="DUF4328"/>
</dbReference>